<protein>
    <recommendedName>
        <fullName evidence="3">dolichyl-P-Man:Man5GlcNAc2-PP-dolichol alpha-1,3-mannosyltransferase</fullName>
        <ecNumber evidence="3">2.4.1.258</ecNumber>
    </recommendedName>
</protein>
<evidence type="ECO:0000256" key="7">
    <source>
        <dbReference type="ARBA" id="ARBA00022824"/>
    </source>
</evidence>
<evidence type="ECO:0000256" key="4">
    <source>
        <dbReference type="ARBA" id="ARBA00022676"/>
    </source>
</evidence>
<keyword evidence="5" id="KW-0808">Transferase</keyword>
<keyword evidence="7" id="KW-0256">Endoplasmic reticulum</keyword>
<comment type="subcellular location">
    <subcellularLocation>
        <location evidence="1">Endoplasmic reticulum membrane</location>
        <topology evidence="1">Multi-pass membrane protein</topology>
    </subcellularLocation>
</comment>
<dbReference type="OrthoDB" id="20028at2759"/>
<evidence type="ECO:0000256" key="2">
    <source>
        <dbReference type="ARBA" id="ARBA00004922"/>
    </source>
</evidence>
<comment type="pathway">
    <text evidence="2">Protein modification; protein glycosylation.</text>
</comment>
<evidence type="ECO:0000256" key="9">
    <source>
        <dbReference type="ARBA" id="ARBA00023136"/>
    </source>
</evidence>
<dbReference type="EMBL" id="CAKKNE010000003">
    <property type="protein sequence ID" value="CAH0372450.1"/>
    <property type="molecule type" value="Genomic_DNA"/>
</dbReference>
<proteinExistence type="predicted"/>
<evidence type="ECO:0000313" key="13">
    <source>
        <dbReference type="Proteomes" id="UP000789595"/>
    </source>
</evidence>
<dbReference type="AlphaFoldDB" id="A0A8J2WL44"/>
<feature type="transmembrane region" description="Helical" evidence="11">
    <location>
        <begin position="119"/>
        <end position="140"/>
    </location>
</feature>
<feature type="transmembrane region" description="Helical" evidence="11">
    <location>
        <begin position="152"/>
        <end position="173"/>
    </location>
</feature>
<dbReference type="Pfam" id="PF05208">
    <property type="entry name" value="ALG3"/>
    <property type="match status" value="1"/>
</dbReference>
<feature type="transmembrane region" description="Helical" evidence="11">
    <location>
        <begin position="179"/>
        <end position="202"/>
    </location>
</feature>
<feature type="transmembrane region" description="Helical" evidence="11">
    <location>
        <begin position="283"/>
        <end position="301"/>
    </location>
</feature>
<feature type="transmembrane region" description="Helical" evidence="11">
    <location>
        <begin position="209"/>
        <end position="232"/>
    </location>
</feature>
<keyword evidence="9 11" id="KW-0472">Membrane</keyword>
<dbReference type="GO" id="GO:0005789">
    <property type="term" value="C:endoplasmic reticulum membrane"/>
    <property type="evidence" value="ECO:0007669"/>
    <property type="project" value="UniProtKB-SubCell"/>
</dbReference>
<evidence type="ECO:0000256" key="11">
    <source>
        <dbReference type="SAM" id="Phobius"/>
    </source>
</evidence>
<feature type="transmembrane region" description="Helical" evidence="11">
    <location>
        <begin position="366"/>
        <end position="388"/>
    </location>
</feature>
<reference evidence="12" key="1">
    <citation type="submission" date="2021-11" db="EMBL/GenBank/DDBJ databases">
        <authorList>
            <consortium name="Genoscope - CEA"/>
            <person name="William W."/>
        </authorList>
    </citation>
    <scope>NUCLEOTIDE SEQUENCE</scope>
</reference>
<keyword evidence="8 11" id="KW-1133">Transmembrane helix</keyword>
<evidence type="ECO:0000256" key="3">
    <source>
        <dbReference type="ARBA" id="ARBA00011964"/>
    </source>
</evidence>
<dbReference type="GO" id="GO:0052925">
    <property type="term" value="F:dol-P-Man:Man(5)GlcNAc(2)-PP-Dol alpha-1,3-mannosyltransferase activity"/>
    <property type="evidence" value="ECO:0007669"/>
    <property type="project" value="UniProtKB-EC"/>
</dbReference>
<dbReference type="PANTHER" id="PTHR12646">
    <property type="entry name" value="NOT56 - RELATED"/>
    <property type="match status" value="1"/>
</dbReference>
<feature type="transmembrane region" description="Helical" evidence="11">
    <location>
        <begin position="21"/>
        <end position="40"/>
    </location>
</feature>
<evidence type="ECO:0000256" key="10">
    <source>
        <dbReference type="ARBA" id="ARBA00049506"/>
    </source>
</evidence>
<evidence type="ECO:0000256" key="8">
    <source>
        <dbReference type="ARBA" id="ARBA00022989"/>
    </source>
</evidence>
<keyword evidence="4" id="KW-0328">Glycosyltransferase</keyword>
<organism evidence="12 13">
    <name type="scientific">Pelagomonas calceolata</name>
    <dbReference type="NCBI Taxonomy" id="35677"/>
    <lineage>
        <taxon>Eukaryota</taxon>
        <taxon>Sar</taxon>
        <taxon>Stramenopiles</taxon>
        <taxon>Ochrophyta</taxon>
        <taxon>Pelagophyceae</taxon>
        <taxon>Pelagomonadales</taxon>
        <taxon>Pelagomonadaceae</taxon>
        <taxon>Pelagomonas</taxon>
    </lineage>
</organism>
<keyword evidence="6 11" id="KW-0812">Transmembrane</keyword>
<dbReference type="Proteomes" id="UP000789595">
    <property type="component" value="Unassembled WGS sequence"/>
</dbReference>
<evidence type="ECO:0000313" key="12">
    <source>
        <dbReference type="EMBL" id="CAH0372450.1"/>
    </source>
</evidence>
<comment type="catalytic activity">
    <reaction evidence="10">
        <text>an alpha-D-Man-(1-&gt;2)-alpha-D-Man-(1-&gt;2)-alpha-D-Man-(1-&gt;3)-[alpha-D-Man-(1-&gt;6)]-beta-D-Man-(1-&gt;4)-beta-D-GlcNAc-(1-&gt;4)-alpha-D-GlcNAc-diphospho-di-trans,poly-cis-dolichol + a di-trans,poly-cis-dolichyl beta-D-mannosyl phosphate = an alpha-D-Man-(1-&gt;2)-alpha-D-Man-(1-&gt;2)-alpha-D-Man-(1-&gt;3)-[alpha-D-Man-(1-&gt;3)-alpha-D-Man-(1-&gt;6)]-beta-D-Man-(1-&gt;4)-beta-D-GlcNAc-(1-&gt;4)-alpha-D-GlcNAc-diphospho-di-trans,poly-cis-dolichol + a di-trans,poly-cis-dolichyl phosphate + H(+)</text>
        <dbReference type="Rhea" id="RHEA:29527"/>
        <dbReference type="Rhea" id="RHEA-COMP:19498"/>
        <dbReference type="Rhea" id="RHEA-COMP:19501"/>
        <dbReference type="Rhea" id="RHEA-COMP:19516"/>
        <dbReference type="Rhea" id="RHEA-COMP:19517"/>
        <dbReference type="ChEBI" id="CHEBI:15378"/>
        <dbReference type="ChEBI" id="CHEBI:57683"/>
        <dbReference type="ChEBI" id="CHEBI:58211"/>
        <dbReference type="ChEBI" id="CHEBI:132515"/>
        <dbReference type="ChEBI" id="CHEBI:132516"/>
        <dbReference type="EC" id="2.4.1.258"/>
    </reaction>
    <physiologicalReaction direction="left-to-right" evidence="10">
        <dbReference type="Rhea" id="RHEA:29528"/>
    </physiologicalReaction>
</comment>
<name>A0A8J2WL44_9STRA</name>
<evidence type="ECO:0000256" key="6">
    <source>
        <dbReference type="ARBA" id="ARBA00022692"/>
    </source>
</evidence>
<gene>
    <name evidence="12" type="ORF">PECAL_3P24480</name>
</gene>
<keyword evidence="13" id="KW-1185">Reference proteome</keyword>
<sequence length="426" mass="46507">MAVAAGRHAISTRIGGAARSWPLCTLALVLGEAALLYVIISTVAYTEIDYATYLAQKNAVLAGERDYSKIHGPQGPLVYPAGHVWLYAVIDSICQGSVEAAQRLFAVMYVLDVYVVARIYRATFFPSRTFPPVLLSLLALSKRAHSVFALRLFNDGPCALLSHAAVLLFVQSRDAAACVVYSLACSVKMSALLYAPAVYVLLAAKKGHTGAVTTILGCCASVQLLVGLPFLAHDPISYMKNAFDFGRGFKHRWSVNFKWIPCEPRPPQLITPLRDCDGPFASSYFKACTLALHLTLLALYVDRSLRRRNFRGRGGLIAFVRAPRKYGAIPGDRIAPLLFACNFIGVACARSLHFQFVVWYGNTLPLLLWTTAVPRFLCVALVVAVEACWNPWGLNESSSVESSLLLTAAHLILVAALLADSKRKVR</sequence>
<dbReference type="InterPro" id="IPR007873">
    <property type="entry name" value="Glycosyltransferase_ALG3"/>
</dbReference>
<feature type="transmembrane region" description="Helical" evidence="11">
    <location>
        <begin position="400"/>
        <end position="419"/>
    </location>
</feature>
<dbReference type="EC" id="2.4.1.258" evidence="3"/>
<evidence type="ECO:0000256" key="5">
    <source>
        <dbReference type="ARBA" id="ARBA00022679"/>
    </source>
</evidence>
<evidence type="ECO:0000256" key="1">
    <source>
        <dbReference type="ARBA" id="ARBA00004477"/>
    </source>
</evidence>
<accession>A0A8J2WL44</accession>
<comment type="caution">
    <text evidence="12">The sequence shown here is derived from an EMBL/GenBank/DDBJ whole genome shotgun (WGS) entry which is preliminary data.</text>
</comment>
<dbReference type="PANTHER" id="PTHR12646:SF0">
    <property type="entry name" value="DOL-P-MAN:MAN(5)GLCNAC(2)-PP-DOL ALPHA-1,3-MANNOSYLTRANSFERASE"/>
    <property type="match status" value="1"/>
</dbReference>